<keyword evidence="1" id="KW-1133">Transmembrane helix</keyword>
<dbReference type="EMBL" id="MAYW01000097">
    <property type="protein sequence ID" value="ODS31743.1"/>
    <property type="molecule type" value="Genomic_DNA"/>
</dbReference>
<dbReference type="AlphaFoldDB" id="A0A1E3X7Y6"/>
<protein>
    <submittedName>
        <fullName evidence="2">Uncharacterized protein</fullName>
    </submittedName>
</protein>
<gene>
    <name evidence="2" type="ORF">SCARUB_03140</name>
</gene>
<evidence type="ECO:0000313" key="2">
    <source>
        <dbReference type="EMBL" id="ODS31743.1"/>
    </source>
</evidence>
<dbReference type="InterPro" id="IPR003844">
    <property type="entry name" value="UPF0060"/>
</dbReference>
<organism evidence="2 3">
    <name type="scientific">Candidatus Scalindua rubra</name>
    <dbReference type="NCBI Taxonomy" id="1872076"/>
    <lineage>
        <taxon>Bacteria</taxon>
        <taxon>Pseudomonadati</taxon>
        <taxon>Planctomycetota</taxon>
        <taxon>Candidatus Brocadiia</taxon>
        <taxon>Candidatus Brocadiales</taxon>
        <taxon>Candidatus Scalinduaceae</taxon>
        <taxon>Candidatus Scalindua</taxon>
    </lineage>
</organism>
<keyword evidence="1" id="KW-0472">Membrane</keyword>
<accession>A0A1E3X7Y6</accession>
<proteinExistence type="predicted"/>
<name>A0A1E3X7Y6_9BACT</name>
<sequence>MLTTKSIILFILAGLCEIGGGYLVWFWLREGKGILIGILGGDSFGALRNNTDSSARSLWKGLCSLRWCICNNVHSLGMEDRQNKS</sequence>
<dbReference type="Proteomes" id="UP000094056">
    <property type="component" value="Unassembled WGS sequence"/>
</dbReference>
<dbReference type="Pfam" id="PF02694">
    <property type="entry name" value="UPF0060"/>
    <property type="match status" value="1"/>
</dbReference>
<evidence type="ECO:0000313" key="3">
    <source>
        <dbReference type="Proteomes" id="UP000094056"/>
    </source>
</evidence>
<comment type="caution">
    <text evidence="2">The sequence shown here is derived from an EMBL/GenBank/DDBJ whole genome shotgun (WGS) entry which is preliminary data.</text>
</comment>
<feature type="transmembrane region" description="Helical" evidence="1">
    <location>
        <begin position="6"/>
        <end position="28"/>
    </location>
</feature>
<evidence type="ECO:0000256" key="1">
    <source>
        <dbReference type="SAM" id="Phobius"/>
    </source>
</evidence>
<dbReference type="GO" id="GO:0016020">
    <property type="term" value="C:membrane"/>
    <property type="evidence" value="ECO:0007669"/>
    <property type="project" value="InterPro"/>
</dbReference>
<keyword evidence="1" id="KW-0812">Transmembrane</keyword>
<reference evidence="2 3" key="1">
    <citation type="submission" date="2016-07" db="EMBL/GenBank/DDBJ databases">
        <title>Draft genome of Scalindua rubra, obtained from a brine-seawater interface in the Red Sea, sheds light on salt adaptation in anammox bacteria.</title>
        <authorList>
            <person name="Speth D.R."/>
            <person name="Lagkouvardos I."/>
            <person name="Wang Y."/>
            <person name="Qian P.-Y."/>
            <person name="Dutilh B.E."/>
            <person name="Jetten M.S."/>
        </authorList>
    </citation>
    <scope>NUCLEOTIDE SEQUENCE [LARGE SCALE GENOMIC DNA]</scope>
    <source>
        <strain evidence="2">BSI-1</strain>
    </source>
</reference>